<dbReference type="GO" id="GO:0035556">
    <property type="term" value="P:intracellular signal transduction"/>
    <property type="evidence" value="ECO:0007669"/>
    <property type="project" value="InterPro"/>
</dbReference>
<name>A0A662ZGI1_9GAMM</name>
<keyword evidence="2" id="KW-1185">Reference proteome</keyword>
<evidence type="ECO:0000313" key="2">
    <source>
        <dbReference type="Proteomes" id="UP000243745"/>
    </source>
</evidence>
<dbReference type="InterPro" id="IPR030852">
    <property type="entry name" value="RcsF"/>
</dbReference>
<proteinExistence type="predicted"/>
<accession>A0A662ZGI1</accession>
<dbReference type="EMBL" id="FOXF01000010">
    <property type="protein sequence ID" value="SFP23444.1"/>
    <property type="molecule type" value="Genomic_DNA"/>
</dbReference>
<dbReference type="Gene3D" id="3.30.110.70">
    <property type="entry name" value="Hypothetical protein apc22750. Chain B"/>
    <property type="match status" value="1"/>
</dbReference>
<dbReference type="Proteomes" id="UP000243745">
    <property type="component" value="Unassembled WGS sequence"/>
</dbReference>
<dbReference type="OrthoDB" id="6399623at2"/>
<dbReference type="PROSITE" id="PS51257">
    <property type="entry name" value="PROKAR_LIPOPROTEIN"/>
    <property type="match status" value="1"/>
</dbReference>
<organism evidence="1 2">
    <name type="scientific">Ruminobacter amylophilus</name>
    <dbReference type="NCBI Taxonomy" id="867"/>
    <lineage>
        <taxon>Bacteria</taxon>
        <taxon>Pseudomonadati</taxon>
        <taxon>Pseudomonadota</taxon>
        <taxon>Gammaproteobacteria</taxon>
        <taxon>Aeromonadales</taxon>
        <taxon>Succinivibrionaceae</taxon>
        <taxon>Ruminobacter</taxon>
    </lineage>
</organism>
<dbReference type="GO" id="GO:0009279">
    <property type="term" value="C:cell outer membrane"/>
    <property type="evidence" value="ECO:0007669"/>
    <property type="project" value="InterPro"/>
</dbReference>
<dbReference type="AlphaFoldDB" id="A0A662ZGI1"/>
<gene>
    <name evidence="1" type="ORF">SAMN02910344_00812</name>
</gene>
<reference evidence="1 2" key="1">
    <citation type="submission" date="2016-10" db="EMBL/GenBank/DDBJ databases">
        <authorList>
            <person name="Varghese N."/>
            <person name="Submissions S."/>
        </authorList>
    </citation>
    <scope>NUCLEOTIDE SEQUENCE [LARGE SCALE GENOMIC DNA]</scope>
    <source>
        <strain evidence="1 2">DSM 1361</strain>
    </source>
</reference>
<evidence type="ECO:0000313" key="1">
    <source>
        <dbReference type="EMBL" id="SFP23444.1"/>
    </source>
</evidence>
<dbReference type="Pfam" id="PF16358">
    <property type="entry name" value="RcsF"/>
    <property type="match status" value="1"/>
</dbReference>
<dbReference type="RefSeq" id="WP_031578992.1">
    <property type="nucleotide sequence ID" value="NZ_FOXF01000010.1"/>
</dbReference>
<sequence length="129" mass="14627">MLRKSLFLIPFFIVSGCSSFSFESNLDPDNIISYFEISKVKIYDKNELQELNYEDMGTVEGLSCQIRETDPEPTEKEARSDARVQALKRGGNGLVYSTCITLEDTPACVRSVSCYARVVLVKEDEEKHE</sequence>
<protein>
    <submittedName>
        <fullName evidence="1">RcsF protein</fullName>
    </submittedName>
</protein>